<dbReference type="AlphaFoldDB" id="A0A0B0EN84"/>
<evidence type="ECO:0000259" key="1">
    <source>
        <dbReference type="Pfam" id="PF03050"/>
    </source>
</evidence>
<gene>
    <name evidence="2" type="ORF">SCABRO_01651</name>
</gene>
<dbReference type="eggNOG" id="COG3464">
    <property type="taxonomic scope" value="Bacteria"/>
</dbReference>
<feature type="domain" description="Transposase IS66 central" evidence="1">
    <location>
        <begin position="4"/>
        <end position="121"/>
    </location>
</feature>
<dbReference type="Pfam" id="PF03050">
    <property type="entry name" value="DDE_Tnp_IS66"/>
    <property type="match status" value="1"/>
</dbReference>
<dbReference type="InterPro" id="IPR004291">
    <property type="entry name" value="Transposase_IS66_central"/>
</dbReference>
<accession>A0A0B0EN84</accession>
<dbReference type="InterPro" id="IPR052344">
    <property type="entry name" value="Transposase-related"/>
</dbReference>
<evidence type="ECO:0000313" key="3">
    <source>
        <dbReference type="Proteomes" id="UP000030652"/>
    </source>
</evidence>
<comment type="caution">
    <text evidence="2">The sequence shown here is derived from an EMBL/GenBank/DDBJ whole genome shotgun (WGS) entry which is preliminary data.</text>
</comment>
<dbReference type="PANTHER" id="PTHR33678:SF1">
    <property type="entry name" value="BLL1576 PROTEIN"/>
    <property type="match status" value="1"/>
</dbReference>
<dbReference type="EMBL" id="JRYO01000117">
    <property type="protein sequence ID" value="KHE92588.1"/>
    <property type="molecule type" value="Genomic_DNA"/>
</dbReference>
<dbReference type="PANTHER" id="PTHR33678">
    <property type="entry name" value="BLL1576 PROTEIN"/>
    <property type="match status" value="1"/>
</dbReference>
<reference evidence="2 3" key="1">
    <citation type="submission" date="2014-10" db="EMBL/GenBank/DDBJ databases">
        <title>Draft genome of anammox bacterium scalindua brodae, obtained using differential coverage binning of sequence data from two enrichment reactors.</title>
        <authorList>
            <person name="Speth D.R."/>
            <person name="Russ L."/>
            <person name="Kartal B."/>
            <person name="Op den Camp H.J."/>
            <person name="Dutilh B.E."/>
            <person name="Jetten M.S."/>
        </authorList>
    </citation>
    <scope>NUCLEOTIDE SEQUENCE [LARGE SCALE GENOMIC DNA]</scope>
    <source>
        <strain evidence="2">RU1</strain>
    </source>
</reference>
<proteinExistence type="predicted"/>
<name>A0A0B0EN84_9BACT</name>
<evidence type="ECO:0000313" key="2">
    <source>
        <dbReference type="EMBL" id="KHE92588.1"/>
    </source>
</evidence>
<sequence>MQTSGLSKHVIRVSGILEKVYDEILQDVQIGYILFADEIGWRVKSRNWWLWVSGTKKSTYFLIDKSRGGDVVRRILGEVFLGVMAVDGWGTYLSIISEQQSCMAHILRKIRKFYKSFPGLKDIAAFYVKFRRIIKDGERLQSLCKEFGEEKFYRRFTNIEQTHKLVKSLSARVD</sequence>
<organism evidence="2 3">
    <name type="scientific">Candidatus Scalindua brodae</name>
    <dbReference type="NCBI Taxonomy" id="237368"/>
    <lineage>
        <taxon>Bacteria</taxon>
        <taxon>Pseudomonadati</taxon>
        <taxon>Planctomycetota</taxon>
        <taxon>Candidatus Brocadiia</taxon>
        <taxon>Candidatus Brocadiales</taxon>
        <taxon>Candidatus Scalinduaceae</taxon>
        <taxon>Candidatus Scalindua</taxon>
    </lineage>
</organism>
<dbReference type="Proteomes" id="UP000030652">
    <property type="component" value="Unassembled WGS sequence"/>
</dbReference>
<protein>
    <submittedName>
        <fullName evidence="2">Transposase IS66 family protein</fullName>
    </submittedName>
</protein>